<feature type="region of interest" description="Disordered" evidence="5">
    <location>
        <begin position="528"/>
        <end position="551"/>
    </location>
</feature>
<evidence type="ECO:0000313" key="9">
    <source>
        <dbReference type="Proteomes" id="UP001249851"/>
    </source>
</evidence>
<dbReference type="Proteomes" id="UP001249851">
    <property type="component" value="Unassembled WGS sequence"/>
</dbReference>
<gene>
    <name evidence="8" type="ORF">P5673_014648</name>
</gene>
<feature type="transmembrane region" description="Helical" evidence="6">
    <location>
        <begin position="90"/>
        <end position="108"/>
    </location>
</feature>
<keyword evidence="6" id="KW-0472">Membrane</keyword>
<keyword evidence="6" id="KW-1133">Transmembrane helix</keyword>
<evidence type="ECO:0000256" key="2">
    <source>
        <dbReference type="ARBA" id="ARBA00022801"/>
    </source>
</evidence>
<evidence type="ECO:0000256" key="6">
    <source>
        <dbReference type="SAM" id="Phobius"/>
    </source>
</evidence>
<accession>A0AAD9QJF9</accession>
<keyword evidence="2" id="KW-0378">Hydrolase</keyword>
<feature type="domain" description="Helicase ATP-binding" evidence="7">
    <location>
        <begin position="370"/>
        <end position="506"/>
    </location>
</feature>
<dbReference type="GO" id="GO:0002151">
    <property type="term" value="F:G-quadruplex RNA binding"/>
    <property type="evidence" value="ECO:0007669"/>
    <property type="project" value="TreeGrafter"/>
</dbReference>
<dbReference type="GO" id="GO:0016787">
    <property type="term" value="F:hydrolase activity"/>
    <property type="evidence" value="ECO:0007669"/>
    <property type="project" value="UniProtKB-KW"/>
</dbReference>
<keyword evidence="1" id="KW-0547">Nucleotide-binding</keyword>
<evidence type="ECO:0000256" key="5">
    <source>
        <dbReference type="SAM" id="MobiDB-lite"/>
    </source>
</evidence>
<feature type="transmembrane region" description="Helical" evidence="6">
    <location>
        <begin position="234"/>
        <end position="258"/>
    </location>
</feature>
<evidence type="ECO:0000259" key="7">
    <source>
        <dbReference type="PROSITE" id="PS51192"/>
    </source>
</evidence>
<feature type="transmembrane region" description="Helical" evidence="6">
    <location>
        <begin position="135"/>
        <end position="155"/>
    </location>
</feature>
<proteinExistence type="predicted"/>
<feature type="transmembrane region" description="Helical" evidence="6">
    <location>
        <begin position="348"/>
        <end position="367"/>
    </location>
</feature>
<feature type="transmembrane region" description="Helical" evidence="6">
    <location>
        <begin position="167"/>
        <end position="191"/>
    </location>
</feature>
<dbReference type="SMART" id="SM00487">
    <property type="entry name" value="DEXDc"/>
    <property type="match status" value="1"/>
</dbReference>
<dbReference type="GO" id="GO:0005634">
    <property type="term" value="C:nucleus"/>
    <property type="evidence" value="ECO:0007669"/>
    <property type="project" value="TreeGrafter"/>
</dbReference>
<protein>
    <submittedName>
        <fullName evidence="8">ATP-dependent DNA/RNA helicase DHX36</fullName>
    </submittedName>
</protein>
<dbReference type="AlphaFoldDB" id="A0AAD9QJF9"/>
<dbReference type="GO" id="GO:0005737">
    <property type="term" value="C:cytoplasm"/>
    <property type="evidence" value="ECO:0007669"/>
    <property type="project" value="TreeGrafter"/>
</dbReference>
<dbReference type="Gene3D" id="3.40.50.300">
    <property type="entry name" value="P-loop containing nucleotide triphosphate hydrolases"/>
    <property type="match status" value="2"/>
</dbReference>
<dbReference type="InterPro" id="IPR014001">
    <property type="entry name" value="Helicase_ATP-bd"/>
</dbReference>
<organism evidence="8 9">
    <name type="scientific">Acropora cervicornis</name>
    <name type="common">Staghorn coral</name>
    <dbReference type="NCBI Taxonomy" id="6130"/>
    <lineage>
        <taxon>Eukaryota</taxon>
        <taxon>Metazoa</taxon>
        <taxon>Cnidaria</taxon>
        <taxon>Anthozoa</taxon>
        <taxon>Hexacorallia</taxon>
        <taxon>Scleractinia</taxon>
        <taxon>Astrocoeniina</taxon>
        <taxon>Acroporidae</taxon>
        <taxon>Acropora</taxon>
    </lineage>
</organism>
<dbReference type="EMBL" id="JARQWQ010000029">
    <property type="protein sequence ID" value="KAK2562362.1"/>
    <property type="molecule type" value="Genomic_DNA"/>
</dbReference>
<evidence type="ECO:0000256" key="1">
    <source>
        <dbReference type="ARBA" id="ARBA00022741"/>
    </source>
</evidence>
<dbReference type="PANTHER" id="PTHR18934">
    <property type="entry name" value="ATP-DEPENDENT RNA HELICASE"/>
    <property type="match status" value="1"/>
</dbReference>
<reference evidence="8" key="1">
    <citation type="journal article" date="2023" name="G3 (Bethesda)">
        <title>Whole genome assembly and annotation of the endangered Caribbean coral Acropora cervicornis.</title>
        <authorList>
            <person name="Selwyn J.D."/>
            <person name="Vollmer S.V."/>
        </authorList>
    </citation>
    <scope>NUCLEOTIDE SEQUENCE</scope>
    <source>
        <strain evidence="8">K2</strain>
    </source>
</reference>
<feature type="transmembrane region" description="Helical" evidence="6">
    <location>
        <begin position="50"/>
        <end position="70"/>
    </location>
</feature>
<dbReference type="SUPFAM" id="SSF52540">
    <property type="entry name" value="P-loop containing nucleoside triphosphate hydrolases"/>
    <property type="match status" value="1"/>
</dbReference>
<dbReference type="InterPro" id="IPR027417">
    <property type="entry name" value="P-loop_NTPase"/>
</dbReference>
<evidence type="ECO:0000256" key="4">
    <source>
        <dbReference type="ARBA" id="ARBA00022840"/>
    </source>
</evidence>
<dbReference type="GO" id="GO:0005524">
    <property type="term" value="F:ATP binding"/>
    <property type="evidence" value="ECO:0007669"/>
    <property type="project" value="UniProtKB-KW"/>
</dbReference>
<keyword evidence="9" id="KW-1185">Reference proteome</keyword>
<reference evidence="8" key="2">
    <citation type="journal article" date="2023" name="Science">
        <title>Genomic signatures of disease resistance in endangered staghorn corals.</title>
        <authorList>
            <person name="Vollmer S.V."/>
            <person name="Selwyn J.D."/>
            <person name="Despard B.A."/>
            <person name="Roesel C.L."/>
        </authorList>
    </citation>
    <scope>NUCLEOTIDE SEQUENCE</scope>
    <source>
        <strain evidence="8">K2</strain>
    </source>
</reference>
<keyword evidence="4" id="KW-0067">ATP-binding</keyword>
<keyword evidence="3 8" id="KW-0347">Helicase</keyword>
<evidence type="ECO:0000313" key="8">
    <source>
        <dbReference type="EMBL" id="KAK2562362.1"/>
    </source>
</evidence>
<dbReference type="GO" id="GO:0003724">
    <property type="term" value="F:RNA helicase activity"/>
    <property type="evidence" value="ECO:0007669"/>
    <property type="project" value="TreeGrafter"/>
</dbReference>
<dbReference type="GO" id="GO:0003678">
    <property type="term" value="F:DNA helicase activity"/>
    <property type="evidence" value="ECO:0007669"/>
    <property type="project" value="TreeGrafter"/>
</dbReference>
<evidence type="ECO:0000256" key="3">
    <source>
        <dbReference type="ARBA" id="ARBA00022806"/>
    </source>
</evidence>
<sequence length="582" mass="66315">MRGPNVRSGLLSPVDNRQPLSLTALRPCYYGLQILGMWKPQNGKFEFVWHFYRVFVYAIWLACLVAISLLDLVHQGFDKDQIRMGEILNSVPTCLNLLCPLVFTIYYFNRGQFVELVLSVQIVSEECYGKLRRIAMIYTVVSAFLWCLAALFFIVHWIPFFTKPWQFVVYAVVAVYSTGWWATWLTIYGFVCHVHILEIDHLVEEMKTMECTPISIFQKHSTLQISLERTQKDFNVIISFALVYHVIDIIIFSFAYFSSSFGSSYPLWQYAGGIGFDLVSIIVKLYPPACVAASVHCIVMQASKRSQLGLTLSSTRLPYEEMQLFQFIACCEKDMGLKILGIRITVELAAKLSMTIITAAISFVAFIELLKLIKSEQVLVISGETGCGKTTQVAQFILDDAIEQGCGSTCRVICTQPRRISAISVAERVAAERGESCGGNSSVGFQIRLESKLPREQGSILYCTTGILLRWLVSDPPDLKLVLMSATLNSEMFSSYFGNCKMAHIPGFTYPVQEFYLEEIIEKTGYHVDQDRNQRAQRPEPKWKKYRDRGTKSLAKDNWIAKSQQEDKEMMWKHHLDSIQHK</sequence>
<comment type="caution">
    <text evidence="8">The sequence shown here is derived from an EMBL/GenBank/DDBJ whole genome shotgun (WGS) entry which is preliminary data.</text>
</comment>
<name>A0AAD9QJF9_ACRCE</name>
<dbReference type="PROSITE" id="PS51192">
    <property type="entry name" value="HELICASE_ATP_BIND_1"/>
    <property type="match status" value="1"/>
</dbReference>
<feature type="transmembrane region" description="Helical" evidence="6">
    <location>
        <begin position="278"/>
        <end position="299"/>
    </location>
</feature>
<keyword evidence="6" id="KW-0812">Transmembrane</keyword>
<dbReference type="PANTHER" id="PTHR18934:SF237">
    <property type="entry name" value="ATP-DEPENDENT DNA_RNA HELICASE DHX36"/>
    <property type="match status" value="1"/>
</dbReference>